<dbReference type="Gene3D" id="2.40.10.220">
    <property type="entry name" value="predicted glycosyltransferase like domains"/>
    <property type="match status" value="1"/>
</dbReference>
<gene>
    <name evidence="2" type="ORF">MS5N3_00160</name>
</gene>
<organism evidence="2 3">
    <name type="scientific">Marinobacter salsuginis</name>
    <dbReference type="NCBI Taxonomy" id="418719"/>
    <lineage>
        <taxon>Bacteria</taxon>
        <taxon>Pseudomonadati</taxon>
        <taxon>Pseudomonadota</taxon>
        <taxon>Gammaproteobacteria</taxon>
        <taxon>Pseudomonadales</taxon>
        <taxon>Marinobacteraceae</taxon>
        <taxon>Marinobacter</taxon>
    </lineage>
</organism>
<dbReference type="Pfam" id="PF07238">
    <property type="entry name" value="PilZ"/>
    <property type="match status" value="1"/>
</dbReference>
<accession>A0A5M3PI91</accession>
<sequence>MDAYPLAEHFLTRVKEASPNLRYKARTVSTIAVLDESPGGNMEHRLSKRVQGKLGLLVYKRGMPVATGQIRDASKRGLFIATDYTDVQLNQTVELEFRFPDQQEKRFRRLKAHVVRKSDRGLGVDFEGVENDSFTISSLLQWLRKHHMPVNYFPVRRQQAF</sequence>
<evidence type="ECO:0000313" key="3">
    <source>
        <dbReference type="Proteomes" id="UP000340077"/>
    </source>
</evidence>
<evidence type="ECO:0000313" key="2">
    <source>
        <dbReference type="EMBL" id="GBO82565.1"/>
    </source>
</evidence>
<dbReference type="AlphaFoldDB" id="A0A5M3PI91"/>
<feature type="domain" description="PilZ" evidence="1">
    <location>
        <begin position="66"/>
        <end position="136"/>
    </location>
</feature>
<proteinExistence type="predicted"/>
<protein>
    <recommendedName>
        <fullName evidence="1">PilZ domain-containing protein</fullName>
    </recommendedName>
</protein>
<comment type="caution">
    <text evidence="2">The sequence shown here is derived from an EMBL/GenBank/DDBJ whole genome shotgun (WGS) entry which is preliminary data.</text>
</comment>
<dbReference type="InterPro" id="IPR009875">
    <property type="entry name" value="PilZ_domain"/>
</dbReference>
<dbReference type="Proteomes" id="UP000340077">
    <property type="component" value="Unassembled WGS sequence"/>
</dbReference>
<name>A0A5M3PI91_9GAMM</name>
<evidence type="ECO:0000259" key="1">
    <source>
        <dbReference type="Pfam" id="PF07238"/>
    </source>
</evidence>
<dbReference type="EMBL" id="BGZH01000001">
    <property type="protein sequence ID" value="GBO82565.1"/>
    <property type="molecule type" value="Genomic_DNA"/>
</dbReference>
<reference evidence="2 3" key="1">
    <citation type="journal article" date="2019" name="J. Gen. Appl. Microbiol.">
        <title>Aerobic degradation of cis-dichloroethene by the marine bacterium Marinobacter salsuginis strain 5N-3.</title>
        <authorList>
            <person name="Inoue Y."/>
            <person name="Fukunaga Y."/>
            <person name="Katsumata H."/>
            <person name="Ohji S."/>
            <person name="Hosoyama A."/>
            <person name="Mori K."/>
            <person name="Ando K."/>
        </authorList>
    </citation>
    <scope>NUCLEOTIDE SEQUENCE [LARGE SCALE GENOMIC DNA]</scope>
    <source>
        <strain evidence="2 3">5N-3</strain>
    </source>
</reference>
<dbReference type="GO" id="GO:0035438">
    <property type="term" value="F:cyclic-di-GMP binding"/>
    <property type="evidence" value="ECO:0007669"/>
    <property type="project" value="InterPro"/>
</dbReference>
<keyword evidence="3" id="KW-1185">Reference proteome</keyword>
<dbReference type="SUPFAM" id="SSF141371">
    <property type="entry name" value="PilZ domain-like"/>
    <property type="match status" value="1"/>
</dbReference>